<protein>
    <submittedName>
        <fullName evidence="1">Uncharacterized protein</fullName>
    </submittedName>
</protein>
<sequence length="300" mass="34255">MMMTASSYRTEWEELSSKGIVTVTDPDKYITISVNPTNQVDLRTIFKLLQSILYFSHGKVRCVVPIGGAPRTFYLSRATRGESQILVESNNGEWDQQLNLNARRYNDVINYLSTFDDQNLLADIMIRALTSPLNNQPNFEHTLIDQTMIRRVVEFLVITMVAEAATPTDLVKKAFIEQLARSRAVLKKHFPEWNTMPKFYKIRKDIRGSGRSPTMDDVALVLLYKMRDDDFDDMEKAFSVVEFPARDDGGTAKARKYVYDNGERNIPSFWITKKADEIVEAATCTELIPMNNCPIVSKGD</sequence>
<dbReference type="AlphaFoldDB" id="A0A913YI43"/>
<dbReference type="GeneID" id="114574989"/>
<reference evidence="1" key="1">
    <citation type="submission" date="2022-11" db="UniProtKB">
        <authorList>
            <consortium name="EnsemblMetazoa"/>
        </authorList>
    </citation>
    <scope>IDENTIFICATION</scope>
</reference>
<dbReference type="EnsemblMetazoa" id="XM_028658887.1">
    <property type="protein sequence ID" value="XP_028514688.1"/>
    <property type="gene ID" value="LOC114574989"/>
</dbReference>
<name>A0A913YI43_EXADI</name>
<evidence type="ECO:0000313" key="2">
    <source>
        <dbReference type="Proteomes" id="UP000887567"/>
    </source>
</evidence>
<dbReference type="Proteomes" id="UP000887567">
    <property type="component" value="Unplaced"/>
</dbReference>
<proteinExistence type="predicted"/>
<organism evidence="1 2">
    <name type="scientific">Exaiptasia diaphana</name>
    <name type="common">Tropical sea anemone</name>
    <name type="synonym">Aiptasia pulchella</name>
    <dbReference type="NCBI Taxonomy" id="2652724"/>
    <lineage>
        <taxon>Eukaryota</taxon>
        <taxon>Metazoa</taxon>
        <taxon>Cnidaria</taxon>
        <taxon>Anthozoa</taxon>
        <taxon>Hexacorallia</taxon>
        <taxon>Actiniaria</taxon>
        <taxon>Aiptasiidae</taxon>
        <taxon>Exaiptasia</taxon>
    </lineage>
</organism>
<accession>A0A913YI43</accession>
<evidence type="ECO:0000313" key="1">
    <source>
        <dbReference type="EnsemblMetazoa" id="XP_028514688.1"/>
    </source>
</evidence>
<dbReference type="KEGG" id="epa:114574989"/>
<keyword evidence="2" id="KW-1185">Reference proteome</keyword>
<dbReference type="RefSeq" id="XP_028514688.1">
    <property type="nucleotide sequence ID" value="XM_028658887.1"/>
</dbReference>